<dbReference type="Proteomes" id="UP000199519">
    <property type="component" value="Unassembled WGS sequence"/>
</dbReference>
<evidence type="ECO:0000256" key="2">
    <source>
        <dbReference type="ARBA" id="ARBA00022630"/>
    </source>
</evidence>
<keyword evidence="7 10" id="KW-0676">Redox-active center</keyword>
<dbReference type="InterPro" id="IPR023753">
    <property type="entry name" value="FAD/NAD-binding_dom"/>
</dbReference>
<feature type="binding site" evidence="8">
    <location>
        <begin position="174"/>
        <end position="181"/>
    </location>
    <ligand>
        <name>NAD(+)</name>
        <dbReference type="ChEBI" id="CHEBI:57540"/>
    </ligand>
</feature>
<evidence type="ECO:0000313" key="15">
    <source>
        <dbReference type="EMBL" id="SDI49289.1"/>
    </source>
</evidence>
<evidence type="ECO:0000256" key="5">
    <source>
        <dbReference type="ARBA" id="ARBA00023002"/>
    </source>
</evidence>
<proteinExistence type="inferred from homology"/>
<keyword evidence="4" id="KW-0521">NADP</keyword>
<protein>
    <submittedName>
        <fullName evidence="17">Pyruvate/2-oxoglutarate dehydrogenase complex dihydrolipoamide dehydrogenase (E3) component</fullName>
    </submittedName>
    <submittedName>
        <fullName evidence="14">Pyruvate/2-oxoglutarate dehydrogenase complex, dihydrolipoamide dehydrogenase (E3) component</fullName>
    </submittedName>
</protein>
<dbReference type="PRINTS" id="PR00368">
    <property type="entry name" value="FADPNR"/>
</dbReference>
<gene>
    <name evidence="17" type="ORF">C7954_10367</name>
    <name evidence="14" type="ORF">SAMN04488598_101216</name>
    <name evidence="16" type="ORF">SAMN04515652_10175</name>
    <name evidence="15" type="ORF">SAMN04515654_10768</name>
</gene>
<dbReference type="EMBL" id="SOEF01000003">
    <property type="protein sequence ID" value="TDX46862.1"/>
    <property type="molecule type" value="Genomic_DNA"/>
</dbReference>
<evidence type="ECO:0000256" key="4">
    <source>
        <dbReference type="ARBA" id="ARBA00022857"/>
    </source>
</evidence>
<evidence type="ECO:0000259" key="13">
    <source>
        <dbReference type="Pfam" id="PF07992"/>
    </source>
</evidence>
<accession>A0A1M7GNR8</accession>
<dbReference type="InterPro" id="IPR004099">
    <property type="entry name" value="Pyr_nucl-diS_OxRdtase_dimer"/>
</dbReference>
<dbReference type="STRING" id="54121.SAMN04515653_10667"/>
<keyword evidence="6" id="KW-1015">Disulfide bond</keyword>
<dbReference type="GeneID" id="57011805"/>
<keyword evidence="5 10" id="KW-0560">Oxidoreductase</keyword>
<dbReference type="GO" id="GO:0016668">
    <property type="term" value="F:oxidoreductase activity, acting on a sulfur group of donors, NAD(P) as acceptor"/>
    <property type="evidence" value="ECO:0007669"/>
    <property type="project" value="InterPro"/>
</dbReference>
<feature type="disulfide bond" description="Redox-active" evidence="9">
    <location>
        <begin position="41"/>
        <end position="46"/>
    </location>
</feature>
<evidence type="ECO:0000256" key="11">
    <source>
        <dbReference type="SAM" id="Phobius"/>
    </source>
</evidence>
<keyword evidence="2 10" id="KW-0285">Flavoprotein</keyword>
<sequence length="467" mass="51281">MEKYDLIVIGMGPAGMAVTAMAANMGLDILAIEKHKVGGECLNYGCVPSKALLKAGEVNEVTENFKEFGIKFSGKTEIDNPLEIVREKVNEISGNKTMKAFERAKLIVDQGEAKFVDKKVVEVDGKQYTADKIFIATGTEPLIPPIPGLKDVPRLTNLNIFAQTNIPEKLTIIGGGAIGSEMAQAFSRLGSEVNMFQIDDHLVPIGDEEAGRVLEDKFKKEGIGVYNSTAINKVEEKDGKIIIHTDAGVFESDKILVATGRKAVLEPLNLDQAGIKYDKTGIKINKKLETNIKGVYAVGDCNGKALLSHAAMHQGMLALMNAINPTPIKQFKYDDFLVPWSVFTKPEIAQAGITEKEAKEKGIDYQIVKEKYEDYGRTIADGKPEGFVKVITNSKGKIYGATIVGEQASELIHEWVLAIQHNISMFDIMVTQHSFPTISLMNKRVAEKWMMNKTNSGMVPKLAKKFI</sequence>
<dbReference type="EMBL" id="FNBJ01000001">
    <property type="protein sequence ID" value="SDE72616.1"/>
    <property type="molecule type" value="Genomic_DNA"/>
</dbReference>
<evidence type="ECO:0000313" key="18">
    <source>
        <dbReference type="Proteomes" id="UP000198612"/>
    </source>
</evidence>
<evidence type="ECO:0000313" key="19">
    <source>
        <dbReference type="Proteomes" id="UP000198945"/>
    </source>
</evidence>
<evidence type="ECO:0000256" key="6">
    <source>
        <dbReference type="ARBA" id="ARBA00023157"/>
    </source>
</evidence>
<dbReference type="FunFam" id="3.30.390.30:FF:000001">
    <property type="entry name" value="Dihydrolipoyl dehydrogenase"/>
    <property type="match status" value="1"/>
</dbReference>
<keyword evidence="11" id="KW-1133">Transmembrane helix</keyword>
<dbReference type="SUPFAM" id="SSF55424">
    <property type="entry name" value="FAD/NAD-linked reductases, dimerisation (C-terminal) domain"/>
    <property type="match status" value="1"/>
</dbReference>
<organism evidence="17 21">
    <name type="scientific">Halanaerobium congolense</name>
    <dbReference type="NCBI Taxonomy" id="54121"/>
    <lineage>
        <taxon>Bacteria</taxon>
        <taxon>Bacillati</taxon>
        <taxon>Bacillota</taxon>
        <taxon>Clostridia</taxon>
        <taxon>Halanaerobiales</taxon>
        <taxon>Halanaerobiaceae</taxon>
        <taxon>Halanaerobium</taxon>
    </lineage>
</organism>
<feature type="transmembrane region" description="Helical" evidence="11">
    <location>
        <begin position="6"/>
        <end position="27"/>
    </location>
</feature>
<keyword evidence="17" id="KW-0670">Pyruvate</keyword>
<evidence type="ECO:0000313" key="16">
    <source>
        <dbReference type="EMBL" id="SES61569.1"/>
    </source>
</evidence>
<dbReference type="EMBL" id="FNEH01000007">
    <property type="protein sequence ID" value="SDI49289.1"/>
    <property type="molecule type" value="Genomic_DNA"/>
</dbReference>
<keyword evidence="8" id="KW-0520">NAD</keyword>
<comment type="cofactor">
    <cofactor evidence="8">
        <name>FAD</name>
        <dbReference type="ChEBI" id="CHEBI:57692"/>
    </cofactor>
    <text evidence="8">Binds 1 FAD per subunit.</text>
</comment>
<dbReference type="Proteomes" id="UP000198612">
    <property type="component" value="Unassembled WGS sequence"/>
</dbReference>
<evidence type="ECO:0000313" key="17">
    <source>
        <dbReference type="EMBL" id="TDX46862.1"/>
    </source>
</evidence>
<keyword evidence="11" id="KW-0472">Membrane</keyword>
<feature type="domain" description="Pyridine nucleotide-disulphide oxidoreductase dimerisation" evidence="12">
    <location>
        <begin position="338"/>
        <end position="439"/>
    </location>
</feature>
<keyword evidence="11" id="KW-0812">Transmembrane</keyword>
<evidence type="ECO:0000313" key="21">
    <source>
        <dbReference type="Proteomes" id="UP000295472"/>
    </source>
</evidence>
<dbReference type="GO" id="GO:0000166">
    <property type="term" value="F:nucleotide binding"/>
    <property type="evidence" value="ECO:0007669"/>
    <property type="project" value="UniProtKB-KW"/>
</dbReference>
<dbReference type="InterPro" id="IPR036188">
    <property type="entry name" value="FAD/NAD-bd_sf"/>
</dbReference>
<evidence type="ECO:0000256" key="8">
    <source>
        <dbReference type="PIRSR" id="PIRSR000350-3"/>
    </source>
</evidence>
<evidence type="ECO:0000256" key="7">
    <source>
        <dbReference type="ARBA" id="ARBA00023284"/>
    </source>
</evidence>
<evidence type="ECO:0000256" key="9">
    <source>
        <dbReference type="PIRSR" id="PIRSR000350-4"/>
    </source>
</evidence>
<feature type="domain" description="FAD/NAD(P)-binding" evidence="13">
    <location>
        <begin position="4"/>
        <end position="315"/>
    </location>
</feature>
<dbReference type="PIRSF" id="PIRSF000350">
    <property type="entry name" value="Mercury_reductase_MerA"/>
    <property type="match status" value="1"/>
</dbReference>
<dbReference type="AlphaFoldDB" id="A0A1M7GNR8"/>
<dbReference type="PRINTS" id="PR00411">
    <property type="entry name" value="PNDRDTASEI"/>
</dbReference>
<dbReference type="Pfam" id="PF07992">
    <property type="entry name" value="Pyr_redox_2"/>
    <property type="match status" value="1"/>
</dbReference>
<dbReference type="SUPFAM" id="SSF51905">
    <property type="entry name" value="FAD/NAD(P)-binding domain"/>
    <property type="match status" value="1"/>
</dbReference>
<dbReference type="PANTHER" id="PTHR43014">
    <property type="entry name" value="MERCURIC REDUCTASE"/>
    <property type="match status" value="1"/>
</dbReference>
<keyword evidence="20" id="KW-1185">Reference proteome</keyword>
<dbReference type="InterPro" id="IPR016156">
    <property type="entry name" value="FAD/NAD-linked_Rdtase_dimer_sf"/>
</dbReference>
<dbReference type="Gene3D" id="3.30.390.30">
    <property type="match status" value="1"/>
</dbReference>
<dbReference type="Gene3D" id="3.50.50.60">
    <property type="entry name" value="FAD/NAD(P)-binding domain"/>
    <property type="match status" value="2"/>
</dbReference>
<dbReference type="PROSITE" id="PS00076">
    <property type="entry name" value="PYRIDINE_REDOX_1"/>
    <property type="match status" value="1"/>
</dbReference>
<evidence type="ECO:0000256" key="1">
    <source>
        <dbReference type="ARBA" id="ARBA00007532"/>
    </source>
</evidence>
<dbReference type="RefSeq" id="WP_073155483.1">
    <property type="nucleotide sequence ID" value="NZ_FNBJ01000001.1"/>
</dbReference>
<keyword evidence="8" id="KW-0547">Nucleotide-binding</keyword>
<dbReference type="Pfam" id="PF02852">
    <property type="entry name" value="Pyr_redox_dim"/>
    <property type="match status" value="1"/>
</dbReference>
<evidence type="ECO:0000313" key="20">
    <source>
        <dbReference type="Proteomes" id="UP000199519"/>
    </source>
</evidence>
<dbReference type="Proteomes" id="UP000295472">
    <property type="component" value="Unassembled WGS sequence"/>
</dbReference>
<dbReference type="OrthoDB" id="9807946at2"/>
<evidence type="ECO:0000256" key="10">
    <source>
        <dbReference type="RuleBase" id="RU003691"/>
    </source>
</evidence>
<name>A0A1M7GNR8_9FIRM</name>
<reference evidence="18 20" key="1">
    <citation type="submission" date="2016-10" db="EMBL/GenBank/DDBJ databases">
        <authorList>
            <person name="Varghese N."/>
            <person name="Submissions S."/>
        </authorList>
    </citation>
    <scope>NUCLEOTIDE SEQUENCE [LARGE SCALE GENOMIC DNA]</scope>
    <source>
        <strain evidence="14 20">WG2</strain>
        <strain evidence="16 18">WG5</strain>
    </source>
</reference>
<reference evidence="17 21" key="3">
    <citation type="submission" date="2019-03" db="EMBL/GenBank/DDBJ databases">
        <title>Subsurface microbial communities from deep shales in Ohio and West Virginia, USA.</title>
        <authorList>
            <person name="Wrighton K."/>
        </authorList>
    </citation>
    <scope>NUCLEOTIDE SEQUENCE [LARGE SCALE GENOMIC DNA]</scope>
    <source>
        <strain evidence="17 21">DSMZ 11287</strain>
    </source>
</reference>
<dbReference type="InterPro" id="IPR012999">
    <property type="entry name" value="Pyr_OxRdtase_I_AS"/>
</dbReference>
<dbReference type="EMBL" id="FOHG01000001">
    <property type="protein sequence ID" value="SES61569.1"/>
    <property type="molecule type" value="Genomic_DNA"/>
</dbReference>
<evidence type="ECO:0000256" key="3">
    <source>
        <dbReference type="ARBA" id="ARBA00022827"/>
    </source>
</evidence>
<reference evidence="15 19" key="2">
    <citation type="submission" date="2016-10" db="EMBL/GenBank/DDBJ databases">
        <authorList>
            <person name="de Groot N.N."/>
        </authorList>
    </citation>
    <scope>NUCLEOTIDE SEQUENCE [LARGE SCALE GENOMIC DNA]</scope>
    <source>
        <strain evidence="15 19">WG7</strain>
    </source>
</reference>
<feature type="binding site" evidence="8">
    <location>
        <position position="300"/>
    </location>
    <ligand>
        <name>FAD</name>
        <dbReference type="ChEBI" id="CHEBI:57692"/>
    </ligand>
</feature>
<keyword evidence="3 8" id="KW-0274">FAD</keyword>
<dbReference type="InterPro" id="IPR001100">
    <property type="entry name" value="Pyr_nuc-diS_OxRdtase"/>
</dbReference>
<dbReference type="Proteomes" id="UP000198945">
    <property type="component" value="Unassembled WGS sequence"/>
</dbReference>
<evidence type="ECO:0000313" key="14">
    <source>
        <dbReference type="EMBL" id="SDE72616.1"/>
    </source>
</evidence>
<feature type="binding site" evidence="8">
    <location>
        <position position="50"/>
    </location>
    <ligand>
        <name>FAD</name>
        <dbReference type="ChEBI" id="CHEBI:57692"/>
    </ligand>
</feature>
<feature type="binding site" evidence="8">
    <location>
        <position position="260"/>
    </location>
    <ligand>
        <name>NAD(+)</name>
        <dbReference type="ChEBI" id="CHEBI:57540"/>
    </ligand>
</feature>
<evidence type="ECO:0000259" key="12">
    <source>
        <dbReference type="Pfam" id="PF02852"/>
    </source>
</evidence>
<comment type="similarity">
    <text evidence="1 10">Belongs to the class-I pyridine nucleotide-disulfide oxidoreductase family.</text>
</comment>